<keyword evidence="1" id="KW-0472">Membrane</keyword>
<dbReference type="AlphaFoldDB" id="A0A0H2S5V9"/>
<keyword evidence="1" id="KW-0812">Transmembrane</keyword>
<dbReference type="EMBL" id="KQ085885">
    <property type="protein sequence ID" value="KLO19597.1"/>
    <property type="molecule type" value="Genomic_DNA"/>
</dbReference>
<dbReference type="InParanoid" id="A0A0H2S5V9"/>
<name>A0A0H2S5V9_9AGAM</name>
<evidence type="ECO:0000313" key="2">
    <source>
        <dbReference type="EMBL" id="KLO19597.1"/>
    </source>
</evidence>
<sequence>MPAASHGIVTRLCTNWSCILTCPQSRRGCFLRLMHMFYYLFVLRYPFCPYRNIYAHLLYAISFPLYMTCICFIIILREYFLEVIDVFPCHVPLDLARLLLENLQRLSMPGFSHSRTCSRRQKG</sequence>
<protein>
    <submittedName>
        <fullName evidence="2">Uncharacterized protein</fullName>
    </submittedName>
</protein>
<feature type="transmembrane region" description="Helical" evidence="1">
    <location>
        <begin position="53"/>
        <end position="76"/>
    </location>
</feature>
<keyword evidence="1" id="KW-1133">Transmembrane helix</keyword>
<accession>A0A0H2S5V9</accession>
<organism evidence="2 3">
    <name type="scientific">Schizopora paradoxa</name>
    <dbReference type="NCBI Taxonomy" id="27342"/>
    <lineage>
        <taxon>Eukaryota</taxon>
        <taxon>Fungi</taxon>
        <taxon>Dikarya</taxon>
        <taxon>Basidiomycota</taxon>
        <taxon>Agaricomycotina</taxon>
        <taxon>Agaricomycetes</taxon>
        <taxon>Hymenochaetales</taxon>
        <taxon>Schizoporaceae</taxon>
        <taxon>Schizopora</taxon>
    </lineage>
</organism>
<dbReference type="Proteomes" id="UP000053477">
    <property type="component" value="Unassembled WGS sequence"/>
</dbReference>
<feature type="transmembrane region" description="Helical" evidence="1">
    <location>
        <begin position="29"/>
        <end position="47"/>
    </location>
</feature>
<proteinExistence type="predicted"/>
<keyword evidence="3" id="KW-1185">Reference proteome</keyword>
<gene>
    <name evidence="2" type="ORF">SCHPADRAFT_49091</name>
</gene>
<evidence type="ECO:0000313" key="3">
    <source>
        <dbReference type="Proteomes" id="UP000053477"/>
    </source>
</evidence>
<evidence type="ECO:0000256" key="1">
    <source>
        <dbReference type="SAM" id="Phobius"/>
    </source>
</evidence>
<reference evidence="2 3" key="1">
    <citation type="submission" date="2015-04" db="EMBL/GenBank/DDBJ databases">
        <title>Complete genome sequence of Schizopora paradoxa KUC8140, a cosmopolitan wood degrader in East Asia.</title>
        <authorList>
            <consortium name="DOE Joint Genome Institute"/>
            <person name="Min B."/>
            <person name="Park H."/>
            <person name="Jang Y."/>
            <person name="Kim J.-J."/>
            <person name="Kim K.H."/>
            <person name="Pangilinan J."/>
            <person name="Lipzen A."/>
            <person name="Riley R."/>
            <person name="Grigoriev I.V."/>
            <person name="Spatafora J.W."/>
            <person name="Choi I.-G."/>
        </authorList>
    </citation>
    <scope>NUCLEOTIDE SEQUENCE [LARGE SCALE GENOMIC DNA]</scope>
    <source>
        <strain evidence="2 3">KUC8140</strain>
    </source>
</reference>